<protein>
    <submittedName>
        <fullName evidence="1">Uncharacterized protein</fullName>
    </submittedName>
</protein>
<dbReference type="KEGG" id="hoh:Hoch_3038"/>
<dbReference type="Proteomes" id="UP000001880">
    <property type="component" value="Chromosome"/>
</dbReference>
<sequence>MFPALDAARVHLTVALLMLEQRSVARIEHDSFTGHDPLPGGADVARRVEIFRGPLPSAPPAAPATADAAR</sequence>
<evidence type="ECO:0000313" key="2">
    <source>
        <dbReference type="Proteomes" id="UP000001880"/>
    </source>
</evidence>
<reference evidence="1 2" key="1">
    <citation type="journal article" date="2010" name="Stand. Genomic Sci.">
        <title>Complete genome sequence of Haliangium ochraceum type strain (SMP-2).</title>
        <authorList>
            <consortium name="US DOE Joint Genome Institute (JGI-PGF)"/>
            <person name="Ivanova N."/>
            <person name="Daum C."/>
            <person name="Lang E."/>
            <person name="Abt B."/>
            <person name="Kopitz M."/>
            <person name="Saunders E."/>
            <person name="Lapidus A."/>
            <person name="Lucas S."/>
            <person name="Glavina Del Rio T."/>
            <person name="Nolan M."/>
            <person name="Tice H."/>
            <person name="Copeland A."/>
            <person name="Cheng J.F."/>
            <person name="Chen F."/>
            <person name="Bruce D."/>
            <person name="Goodwin L."/>
            <person name="Pitluck S."/>
            <person name="Mavromatis K."/>
            <person name="Pati A."/>
            <person name="Mikhailova N."/>
            <person name="Chen A."/>
            <person name="Palaniappan K."/>
            <person name="Land M."/>
            <person name="Hauser L."/>
            <person name="Chang Y.J."/>
            <person name="Jeffries C.D."/>
            <person name="Detter J.C."/>
            <person name="Brettin T."/>
            <person name="Rohde M."/>
            <person name="Goker M."/>
            <person name="Bristow J."/>
            <person name="Markowitz V."/>
            <person name="Eisen J.A."/>
            <person name="Hugenholtz P."/>
            <person name="Kyrpides N.C."/>
            <person name="Klenk H.P."/>
        </authorList>
    </citation>
    <scope>NUCLEOTIDE SEQUENCE [LARGE SCALE GENOMIC DNA]</scope>
    <source>
        <strain evidence="2">DSM 14365 / CIP 107738 / JCM 11303 / AJ 13395 / SMP-2</strain>
    </source>
</reference>
<evidence type="ECO:0000313" key="1">
    <source>
        <dbReference type="EMBL" id="ACY15544.1"/>
    </source>
</evidence>
<dbReference type="HOGENOM" id="CLU_2752212_0_0_7"/>
<organism evidence="1 2">
    <name type="scientific">Haliangium ochraceum (strain DSM 14365 / JCM 11303 / SMP-2)</name>
    <dbReference type="NCBI Taxonomy" id="502025"/>
    <lineage>
        <taxon>Bacteria</taxon>
        <taxon>Pseudomonadati</taxon>
        <taxon>Myxococcota</taxon>
        <taxon>Polyangia</taxon>
        <taxon>Haliangiales</taxon>
        <taxon>Kofleriaceae</taxon>
        <taxon>Haliangium</taxon>
    </lineage>
</organism>
<gene>
    <name evidence="1" type="ordered locus">Hoch_3038</name>
</gene>
<name>D0LR36_HALO1</name>
<dbReference type="STRING" id="502025.Hoch_3038"/>
<keyword evidence="2" id="KW-1185">Reference proteome</keyword>
<dbReference type="EMBL" id="CP001804">
    <property type="protein sequence ID" value="ACY15544.1"/>
    <property type="molecule type" value="Genomic_DNA"/>
</dbReference>
<dbReference type="AlphaFoldDB" id="D0LR36"/>
<dbReference type="RefSeq" id="WP_012828144.1">
    <property type="nucleotide sequence ID" value="NC_013440.1"/>
</dbReference>
<accession>D0LR36</accession>
<proteinExistence type="predicted"/>